<protein>
    <submittedName>
        <fullName evidence="4">DedA family protein</fullName>
    </submittedName>
</protein>
<keyword evidence="2" id="KW-1133">Transmembrane helix</keyword>
<dbReference type="PANTHER" id="PTHR42709:SF2">
    <property type="entry name" value="INNER MEMBRANE PROTEIN YOHD"/>
    <property type="match status" value="1"/>
</dbReference>
<evidence type="ECO:0000313" key="4">
    <source>
        <dbReference type="EMBL" id="HIY67575.1"/>
    </source>
</evidence>
<reference evidence="4" key="2">
    <citation type="submission" date="2021-04" db="EMBL/GenBank/DDBJ databases">
        <authorList>
            <person name="Gilroy R."/>
        </authorList>
    </citation>
    <scope>NUCLEOTIDE SEQUENCE</scope>
    <source>
        <strain evidence="4">ChiGjej1B1-98</strain>
    </source>
</reference>
<organism evidence="4 5">
    <name type="scientific">Candidatus Agrococcus pullicola</name>
    <dbReference type="NCBI Taxonomy" id="2838429"/>
    <lineage>
        <taxon>Bacteria</taxon>
        <taxon>Bacillati</taxon>
        <taxon>Actinomycetota</taxon>
        <taxon>Actinomycetes</taxon>
        <taxon>Micrococcales</taxon>
        <taxon>Microbacteriaceae</taxon>
        <taxon>Agrococcus</taxon>
    </lineage>
</organism>
<evidence type="ECO:0000256" key="2">
    <source>
        <dbReference type="SAM" id="Phobius"/>
    </source>
</evidence>
<keyword evidence="2" id="KW-0472">Membrane</keyword>
<evidence type="ECO:0000313" key="5">
    <source>
        <dbReference type="Proteomes" id="UP000824005"/>
    </source>
</evidence>
<proteinExistence type="inferred from homology"/>
<sequence>MPIDDWITTLLEFVTELPDWQRILIAFIAIALETSVLIGLIVPGDTVVLVAATGTETWIQWLALIIACVVGALAGESFGYALGRFFRPRILRLLLRKPVWFRRWMVMERRVQRQGGPFIFLSRFLPVAHSVIPLAVGASGYAYRRFIAWTLPACLIWATLYASAGWAAGGTFRELSSTVQGAGFVFVAIIIAFMVMMWATKQILGRLQRH</sequence>
<name>A0A9D1YYR8_9MICO</name>
<evidence type="ECO:0000256" key="1">
    <source>
        <dbReference type="ARBA" id="ARBA00010792"/>
    </source>
</evidence>
<dbReference type="GO" id="GO:0005886">
    <property type="term" value="C:plasma membrane"/>
    <property type="evidence" value="ECO:0007669"/>
    <property type="project" value="TreeGrafter"/>
</dbReference>
<comment type="similarity">
    <text evidence="1">Belongs to the DedA family.</text>
</comment>
<comment type="caution">
    <text evidence="4">The sequence shown here is derived from an EMBL/GenBank/DDBJ whole genome shotgun (WGS) entry which is preliminary data.</text>
</comment>
<dbReference type="Pfam" id="PF09335">
    <property type="entry name" value="VTT_dom"/>
    <property type="match status" value="1"/>
</dbReference>
<dbReference type="InterPro" id="IPR051311">
    <property type="entry name" value="DedA_domain"/>
</dbReference>
<gene>
    <name evidence="4" type="ORF">H9830_15025</name>
</gene>
<dbReference type="AlphaFoldDB" id="A0A9D1YYR8"/>
<reference evidence="4" key="1">
    <citation type="journal article" date="2021" name="PeerJ">
        <title>Extensive microbial diversity within the chicken gut microbiome revealed by metagenomics and culture.</title>
        <authorList>
            <person name="Gilroy R."/>
            <person name="Ravi A."/>
            <person name="Getino M."/>
            <person name="Pursley I."/>
            <person name="Horton D.L."/>
            <person name="Alikhan N.F."/>
            <person name="Baker D."/>
            <person name="Gharbi K."/>
            <person name="Hall N."/>
            <person name="Watson M."/>
            <person name="Adriaenssens E.M."/>
            <person name="Foster-Nyarko E."/>
            <person name="Jarju S."/>
            <person name="Secka A."/>
            <person name="Antonio M."/>
            <person name="Oren A."/>
            <person name="Chaudhuri R.R."/>
            <person name="La Ragione R."/>
            <person name="Hildebrand F."/>
            <person name="Pallen M.J."/>
        </authorList>
    </citation>
    <scope>NUCLEOTIDE SEQUENCE</scope>
    <source>
        <strain evidence="4">ChiGjej1B1-98</strain>
    </source>
</reference>
<dbReference type="EMBL" id="DXDC01000458">
    <property type="protein sequence ID" value="HIY67575.1"/>
    <property type="molecule type" value="Genomic_DNA"/>
</dbReference>
<feature type="transmembrane region" description="Helical" evidence="2">
    <location>
        <begin position="181"/>
        <end position="200"/>
    </location>
</feature>
<keyword evidence="2" id="KW-0812">Transmembrane</keyword>
<dbReference type="PANTHER" id="PTHR42709">
    <property type="entry name" value="ALKALINE PHOSPHATASE LIKE PROTEIN"/>
    <property type="match status" value="1"/>
</dbReference>
<feature type="transmembrane region" description="Helical" evidence="2">
    <location>
        <begin position="58"/>
        <end position="82"/>
    </location>
</feature>
<dbReference type="Proteomes" id="UP000824005">
    <property type="component" value="Unassembled WGS sequence"/>
</dbReference>
<feature type="domain" description="VTT" evidence="3">
    <location>
        <begin position="43"/>
        <end position="166"/>
    </location>
</feature>
<accession>A0A9D1YYR8</accession>
<feature type="transmembrane region" description="Helical" evidence="2">
    <location>
        <begin position="23"/>
        <end position="52"/>
    </location>
</feature>
<evidence type="ECO:0000259" key="3">
    <source>
        <dbReference type="Pfam" id="PF09335"/>
    </source>
</evidence>
<dbReference type="InterPro" id="IPR032816">
    <property type="entry name" value="VTT_dom"/>
</dbReference>
<feature type="transmembrane region" description="Helical" evidence="2">
    <location>
        <begin position="146"/>
        <end position="169"/>
    </location>
</feature>